<comment type="caution">
    <text evidence="1">The sequence shown here is derived from an EMBL/GenBank/DDBJ whole genome shotgun (WGS) entry which is preliminary data.</text>
</comment>
<dbReference type="AlphaFoldDB" id="A0AAV1HVL9"/>
<accession>A0AAV1HVL9</accession>
<sequence>MEEQDKLEEILGPRDLAEGSTIIHNIMGGINKVLRIAVAGSGYGRARSLRLTADSVTKTVEAMQLSSGGNSNEVEEPYKRLIAELAAAQKLEARASQELLDVKPVNSLSPSLKAAAEASQAPDPTI</sequence>
<reference evidence="1 2" key="1">
    <citation type="submission" date="2023-10" db="EMBL/GenBank/DDBJ databases">
        <authorList>
            <person name="Maclean D."/>
            <person name="Macfadyen A."/>
        </authorList>
    </citation>
    <scope>NUCLEOTIDE SEQUENCE [LARGE SCALE GENOMIC DNA]</scope>
</reference>
<organism evidence="1 2">
    <name type="scientific">Coccomyxa viridis</name>
    <dbReference type="NCBI Taxonomy" id="1274662"/>
    <lineage>
        <taxon>Eukaryota</taxon>
        <taxon>Viridiplantae</taxon>
        <taxon>Chlorophyta</taxon>
        <taxon>core chlorophytes</taxon>
        <taxon>Trebouxiophyceae</taxon>
        <taxon>Trebouxiophyceae incertae sedis</taxon>
        <taxon>Coccomyxaceae</taxon>
        <taxon>Coccomyxa</taxon>
    </lineage>
</organism>
<proteinExistence type="predicted"/>
<dbReference type="Proteomes" id="UP001314263">
    <property type="component" value="Unassembled WGS sequence"/>
</dbReference>
<keyword evidence="2" id="KW-1185">Reference proteome</keyword>
<evidence type="ECO:0000313" key="2">
    <source>
        <dbReference type="Proteomes" id="UP001314263"/>
    </source>
</evidence>
<dbReference type="EMBL" id="CAUYUE010000002">
    <property type="protein sequence ID" value="CAK0748346.1"/>
    <property type="molecule type" value="Genomic_DNA"/>
</dbReference>
<gene>
    <name evidence="1" type="ORF">CVIRNUC_001832</name>
</gene>
<name>A0AAV1HVL9_9CHLO</name>
<protein>
    <submittedName>
        <fullName evidence="1">Uncharacterized protein</fullName>
    </submittedName>
</protein>
<evidence type="ECO:0000313" key="1">
    <source>
        <dbReference type="EMBL" id="CAK0748346.1"/>
    </source>
</evidence>